<name>A0A4S3JFS0_9EURO</name>
<evidence type="ECO:0000313" key="3">
    <source>
        <dbReference type="Proteomes" id="UP000308092"/>
    </source>
</evidence>
<gene>
    <name evidence="2" type="ORF">EYZ11_006340</name>
</gene>
<keyword evidence="3" id="KW-1185">Reference proteome</keyword>
<dbReference type="VEuPathDB" id="FungiDB:EYZ11_006340"/>
<protein>
    <submittedName>
        <fullName evidence="2">Uncharacterized protein</fullName>
    </submittedName>
</protein>
<organism evidence="2 3">
    <name type="scientific">Aspergillus tanneri</name>
    <dbReference type="NCBI Taxonomy" id="1220188"/>
    <lineage>
        <taxon>Eukaryota</taxon>
        <taxon>Fungi</taxon>
        <taxon>Dikarya</taxon>
        <taxon>Ascomycota</taxon>
        <taxon>Pezizomycotina</taxon>
        <taxon>Eurotiomycetes</taxon>
        <taxon>Eurotiomycetidae</taxon>
        <taxon>Eurotiales</taxon>
        <taxon>Aspergillaceae</taxon>
        <taxon>Aspergillus</taxon>
        <taxon>Aspergillus subgen. Circumdati</taxon>
    </lineage>
</organism>
<dbReference type="Proteomes" id="UP000308092">
    <property type="component" value="Unassembled WGS sequence"/>
</dbReference>
<sequence length="83" mass="9623">MRIHIEKTLPQLQNRSHDAEEGSSLTVRFSSRVVGLSWFVIYDAVEQHGREKSWSQPLAMDRVDVDDVSTLFDLQLVYFDVRA</sequence>
<accession>A0A4S3JFS0</accession>
<evidence type="ECO:0000313" key="2">
    <source>
        <dbReference type="EMBL" id="THC94199.1"/>
    </source>
</evidence>
<dbReference type="EMBL" id="SOSA01000221">
    <property type="protein sequence ID" value="THC94199.1"/>
    <property type="molecule type" value="Genomic_DNA"/>
</dbReference>
<proteinExistence type="predicted"/>
<dbReference type="AlphaFoldDB" id="A0A4S3JFS0"/>
<evidence type="ECO:0000256" key="1">
    <source>
        <dbReference type="SAM" id="MobiDB-lite"/>
    </source>
</evidence>
<reference evidence="2 3" key="1">
    <citation type="submission" date="2019-03" db="EMBL/GenBank/DDBJ databases">
        <title>The genome sequence of a newly discovered highly antifungal drug resistant Aspergillus species, Aspergillus tanneri NIH 1004.</title>
        <authorList>
            <person name="Mounaud S."/>
            <person name="Singh I."/>
            <person name="Joardar V."/>
            <person name="Pakala S."/>
            <person name="Pakala S."/>
            <person name="Venepally P."/>
            <person name="Hoover J."/>
            <person name="Nierman W."/>
            <person name="Chung J."/>
            <person name="Losada L."/>
        </authorList>
    </citation>
    <scope>NUCLEOTIDE SEQUENCE [LARGE SCALE GENOMIC DNA]</scope>
    <source>
        <strain evidence="2 3">NIH1004</strain>
    </source>
</reference>
<feature type="region of interest" description="Disordered" evidence="1">
    <location>
        <begin position="1"/>
        <end position="22"/>
    </location>
</feature>
<comment type="caution">
    <text evidence="2">The sequence shown here is derived from an EMBL/GenBank/DDBJ whole genome shotgun (WGS) entry which is preliminary data.</text>
</comment>